<gene>
    <name evidence="5" type="ORF">IV55_GL001293</name>
    <name evidence="4" type="ORF">LSI01_16480</name>
</gene>
<dbReference type="PATRIC" id="fig|348151.3.peg.1330"/>
<accession>A0A0R2LAL1</accession>
<evidence type="ECO:0000259" key="3">
    <source>
        <dbReference type="PROSITE" id="PS50937"/>
    </source>
</evidence>
<dbReference type="Proteomes" id="UP000051139">
    <property type="component" value="Unassembled WGS sequence"/>
</dbReference>
<sequence length="120" mass="13920">MKVITETSLSISEMAEQFDISAYTLRYYEKIGLLNVPRNDHQIRYYPDDVCQTVNAIVNYRKAGLTIAEIHHILDNPDHDAELIQTLLDTKATLQKQVADLENTLSFLETKIVYHRNRLK</sequence>
<evidence type="ECO:0000313" key="5">
    <source>
        <dbReference type="EMBL" id="KRN96332.1"/>
    </source>
</evidence>
<organism evidence="5 6">
    <name type="scientific">Furfurilactobacillus siliginis</name>
    <dbReference type="NCBI Taxonomy" id="348151"/>
    <lineage>
        <taxon>Bacteria</taxon>
        <taxon>Bacillati</taxon>
        <taxon>Bacillota</taxon>
        <taxon>Bacilli</taxon>
        <taxon>Lactobacillales</taxon>
        <taxon>Lactobacillaceae</taxon>
        <taxon>Furfurilactobacillus</taxon>
    </lineage>
</organism>
<dbReference type="SUPFAM" id="SSF46955">
    <property type="entry name" value="Putative DNA-binding domain"/>
    <property type="match status" value="1"/>
</dbReference>
<evidence type="ECO:0000256" key="1">
    <source>
        <dbReference type="ARBA" id="ARBA00023125"/>
    </source>
</evidence>
<evidence type="ECO:0000313" key="4">
    <source>
        <dbReference type="EMBL" id="GEK29337.1"/>
    </source>
</evidence>
<dbReference type="STRING" id="348151.IV55_GL001293"/>
<feature type="domain" description="HTH merR-type" evidence="3">
    <location>
        <begin position="8"/>
        <end position="76"/>
    </location>
</feature>
<protein>
    <submittedName>
        <fullName evidence="4">MerR family transcriptional regulator</fullName>
    </submittedName>
</protein>
<dbReference type="Gene3D" id="1.10.1660.10">
    <property type="match status" value="1"/>
</dbReference>
<reference evidence="5 6" key="1">
    <citation type="journal article" date="2015" name="Genome Announc.">
        <title>Expanding the biotechnology potential of lactobacilli through comparative genomics of 213 strains and associated genera.</title>
        <authorList>
            <person name="Sun Z."/>
            <person name="Harris H.M."/>
            <person name="McCann A."/>
            <person name="Guo C."/>
            <person name="Argimon S."/>
            <person name="Zhang W."/>
            <person name="Yang X."/>
            <person name="Jeffery I.B."/>
            <person name="Cooney J.C."/>
            <person name="Kagawa T.F."/>
            <person name="Liu W."/>
            <person name="Song Y."/>
            <person name="Salvetti E."/>
            <person name="Wrobel A."/>
            <person name="Rasinkangas P."/>
            <person name="Parkhill J."/>
            <person name="Rea M.C."/>
            <person name="O'Sullivan O."/>
            <person name="Ritari J."/>
            <person name="Douillard F.P."/>
            <person name="Paul Ross R."/>
            <person name="Yang R."/>
            <person name="Briner A.E."/>
            <person name="Felis G.E."/>
            <person name="de Vos W.M."/>
            <person name="Barrangou R."/>
            <person name="Klaenhammer T.R."/>
            <person name="Caufield P.W."/>
            <person name="Cui Y."/>
            <person name="Zhang H."/>
            <person name="O'Toole P.W."/>
        </authorList>
    </citation>
    <scope>NUCLEOTIDE SEQUENCE [LARGE SCALE GENOMIC DNA]</scope>
    <source>
        <strain evidence="5 6">DSM 22696</strain>
    </source>
</reference>
<dbReference type="InterPro" id="IPR047057">
    <property type="entry name" value="MerR_fam"/>
</dbReference>
<keyword evidence="2" id="KW-0175">Coiled coil</keyword>
<dbReference type="Pfam" id="PF13411">
    <property type="entry name" value="MerR_1"/>
    <property type="match status" value="1"/>
</dbReference>
<dbReference type="SMART" id="SM00422">
    <property type="entry name" value="HTH_MERR"/>
    <property type="match status" value="1"/>
</dbReference>
<dbReference type="RefSeq" id="WP_057809491.1">
    <property type="nucleotide sequence ID" value="NZ_BJUD01000047.1"/>
</dbReference>
<name>A0A0R2LAL1_9LACO</name>
<keyword evidence="1" id="KW-0238">DNA-binding</keyword>
<dbReference type="EMBL" id="BJUD01000047">
    <property type="protein sequence ID" value="GEK29337.1"/>
    <property type="molecule type" value="Genomic_DNA"/>
</dbReference>
<evidence type="ECO:0000313" key="7">
    <source>
        <dbReference type="Proteomes" id="UP000321429"/>
    </source>
</evidence>
<comment type="caution">
    <text evidence="5">The sequence shown here is derived from an EMBL/GenBank/DDBJ whole genome shotgun (WGS) entry which is preliminary data.</text>
</comment>
<dbReference type="OrthoDB" id="9811174at2"/>
<dbReference type="GO" id="GO:0003700">
    <property type="term" value="F:DNA-binding transcription factor activity"/>
    <property type="evidence" value="ECO:0007669"/>
    <property type="project" value="InterPro"/>
</dbReference>
<keyword evidence="6" id="KW-1185">Reference proteome</keyword>
<evidence type="ECO:0000313" key="6">
    <source>
        <dbReference type="Proteomes" id="UP000051139"/>
    </source>
</evidence>
<dbReference type="InterPro" id="IPR000551">
    <property type="entry name" value="MerR-type_HTH_dom"/>
</dbReference>
<reference evidence="4 7" key="2">
    <citation type="submission" date="2019-07" db="EMBL/GenBank/DDBJ databases">
        <title>Whole genome shotgun sequence of Lactobacillus siliginis NBRC 101315.</title>
        <authorList>
            <person name="Hosoyama A."/>
            <person name="Uohara A."/>
            <person name="Ohji S."/>
            <person name="Ichikawa N."/>
        </authorList>
    </citation>
    <scope>NUCLEOTIDE SEQUENCE [LARGE SCALE GENOMIC DNA]</scope>
    <source>
        <strain evidence="4 7">NBRC 101315</strain>
    </source>
</reference>
<dbReference type="PROSITE" id="PS50937">
    <property type="entry name" value="HTH_MERR_2"/>
    <property type="match status" value="1"/>
</dbReference>
<feature type="coiled-coil region" evidence="2">
    <location>
        <begin position="84"/>
        <end position="111"/>
    </location>
</feature>
<dbReference type="GO" id="GO:0003677">
    <property type="term" value="F:DNA binding"/>
    <property type="evidence" value="ECO:0007669"/>
    <property type="project" value="UniProtKB-KW"/>
</dbReference>
<dbReference type="PANTHER" id="PTHR30204:SF97">
    <property type="entry name" value="MERR FAMILY REGULATORY PROTEIN"/>
    <property type="match status" value="1"/>
</dbReference>
<dbReference type="AlphaFoldDB" id="A0A0R2LAL1"/>
<dbReference type="EMBL" id="JQCB01000004">
    <property type="protein sequence ID" value="KRN96332.1"/>
    <property type="molecule type" value="Genomic_DNA"/>
</dbReference>
<dbReference type="InterPro" id="IPR009061">
    <property type="entry name" value="DNA-bd_dom_put_sf"/>
</dbReference>
<evidence type="ECO:0000256" key="2">
    <source>
        <dbReference type="SAM" id="Coils"/>
    </source>
</evidence>
<proteinExistence type="predicted"/>
<dbReference type="PANTHER" id="PTHR30204">
    <property type="entry name" value="REDOX-CYCLING DRUG-SENSING TRANSCRIPTIONAL ACTIVATOR SOXR"/>
    <property type="match status" value="1"/>
</dbReference>
<dbReference type="Proteomes" id="UP000321429">
    <property type="component" value="Unassembled WGS sequence"/>
</dbReference>